<evidence type="ECO:0000313" key="2">
    <source>
        <dbReference type="Proteomes" id="UP000278907"/>
    </source>
</evidence>
<dbReference type="Proteomes" id="UP000278907">
    <property type="component" value="Unassembled WGS sequence"/>
</dbReference>
<proteinExistence type="predicted"/>
<comment type="caution">
    <text evidence="1">The sequence shown here is derived from an EMBL/GenBank/DDBJ whole genome shotgun (WGS) entry which is preliminary data.</text>
</comment>
<sequence length="290" mass="32432">MWAWATSACSFEGAQRMTPLSSSALETVRANALYLLREALESIRAQDAYEQSGRPYVEVAWFYRRVGLCELLSEARTDRFFVYLCKSAQARLHLLQRAAGGRPAQRQHTCASKNFSFMDALAAGQLELASRLARLTTDRHEPSLEYEEDFLLHHFLHRLTLGAPAAEASELRPLLARWEAVLQGDVTCHLALCQALLTRDAKRFHRALADAIAQRAVTFKERKSDGGPQDVVLTEPHVYVTGLALLRLAELRGMETFREYPTLPRLARVPLALAPPPEDSWLSPGLGVPP</sequence>
<accession>A0ABX9QMG7</accession>
<name>A0ABX9QMG7_9BACT</name>
<keyword evidence="2" id="KW-1185">Reference proteome</keyword>
<reference evidence="1 2" key="1">
    <citation type="submission" date="2018-09" db="EMBL/GenBank/DDBJ databases">
        <authorList>
            <person name="Livingstone P.G."/>
            <person name="Whitworth D.E."/>
        </authorList>
    </citation>
    <scope>NUCLEOTIDE SEQUENCE [LARGE SCALE GENOMIC DNA]</scope>
    <source>
        <strain evidence="1 2">CA031B</strain>
    </source>
</reference>
<dbReference type="InterPro" id="IPR029074">
    <property type="entry name" value="Imm49"/>
</dbReference>
<protein>
    <submittedName>
        <fullName evidence="1">Uncharacterized protein</fullName>
    </submittedName>
</protein>
<dbReference type="EMBL" id="RAWI01000067">
    <property type="protein sequence ID" value="RKI11004.1"/>
    <property type="molecule type" value="Genomic_DNA"/>
</dbReference>
<gene>
    <name evidence="1" type="ORF">D7Y13_11795</name>
</gene>
<organism evidence="1 2">
    <name type="scientific">Corallococcus praedator</name>
    <dbReference type="NCBI Taxonomy" id="2316724"/>
    <lineage>
        <taxon>Bacteria</taxon>
        <taxon>Pseudomonadati</taxon>
        <taxon>Myxococcota</taxon>
        <taxon>Myxococcia</taxon>
        <taxon>Myxococcales</taxon>
        <taxon>Cystobacterineae</taxon>
        <taxon>Myxococcaceae</taxon>
        <taxon>Corallococcus</taxon>
    </lineage>
</organism>
<dbReference type="Pfam" id="PF15575">
    <property type="entry name" value="Imm49"/>
    <property type="match status" value="1"/>
</dbReference>
<evidence type="ECO:0000313" key="1">
    <source>
        <dbReference type="EMBL" id="RKI11004.1"/>
    </source>
</evidence>